<evidence type="ECO:0000313" key="2">
    <source>
        <dbReference type="Proteomes" id="UP000095725"/>
    </source>
</evidence>
<dbReference type="RefSeq" id="WP_172680720.1">
    <property type="nucleotide sequence ID" value="NZ_CZBL01000002.1"/>
</dbReference>
<dbReference type="Proteomes" id="UP000095725">
    <property type="component" value="Unassembled WGS sequence"/>
</dbReference>
<accession>A0A174QIL0</accession>
<dbReference type="AlphaFoldDB" id="A0A174QIL0"/>
<evidence type="ECO:0000313" key="1">
    <source>
        <dbReference type="EMBL" id="CUP71437.1"/>
    </source>
</evidence>
<organism evidence="1 2">
    <name type="scientific">Bacteroides caccae</name>
    <dbReference type="NCBI Taxonomy" id="47678"/>
    <lineage>
        <taxon>Bacteria</taxon>
        <taxon>Pseudomonadati</taxon>
        <taxon>Bacteroidota</taxon>
        <taxon>Bacteroidia</taxon>
        <taxon>Bacteroidales</taxon>
        <taxon>Bacteroidaceae</taxon>
        <taxon>Bacteroides</taxon>
    </lineage>
</organism>
<name>A0A174QIL0_9BACE</name>
<gene>
    <name evidence="1" type="ORF">ERS852558_00848</name>
</gene>
<dbReference type="EMBL" id="CZBL01000002">
    <property type="protein sequence ID" value="CUP71437.1"/>
    <property type="molecule type" value="Genomic_DNA"/>
</dbReference>
<reference evidence="1 2" key="1">
    <citation type="submission" date="2015-09" db="EMBL/GenBank/DDBJ databases">
        <authorList>
            <consortium name="Pathogen Informatics"/>
        </authorList>
    </citation>
    <scope>NUCLEOTIDE SEQUENCE [LARGE SCALE GENOMIC DNA]</scope>
    <source>
        <strain evidence="1 2">2789STDY5834946</strain>
    </source>
</reference>
<sequence length="51" mass="6033">MKTDGVTFVDSVVKDMTKEEFIEAHINVVWLNLKEDKRRKKLSDVYDTMTK</sequence>
<protein>
    <submittedName>
        <fullName evidence="1">Uncharacterized protein</fullName>
    </submittedName>
</protein>
<proteinExistence type="predicted"/>